<reference evidence="2 3" key="1">
    <citation type="submission" date="2017-10" db="EMBL/GenBank/DDBJ databases">
        <title>Bacillus sp. nov., a halophilic bacterium isolated from a Yangshapao Lake.</title>
        <authorList>
            <person name="Wang H."/>
        </authorList>
    </citation>
    <scope>NUCLEOTIDE SEQUENCE [LARGE SCALE GENOMIC DNA]</scope>
    <source>
        <strain evidence="2 3">YSP-3</strain>
    </source>
</reference>
<sequence>MKIVIWLHVELHAGSETPAAMEARRDPAGAAEEAYRHRRGKRTDGVKRSFCLIIFKAALQNNITGREQDEACSPAGREDDPPQRS</sequence>
<dbReference type="Proteomes" id="UP000248066">
    <property type="component" value="Unassembled WGS sequence"/>
</dbReference>
<evidence type="ECO:0000313" key="2">
    <source>
        <dbReference type="EMBL" id="PYZ97922.1"/>
    </source>
</evidence>
<organism evidence="2 3">
    <name type="scientific">Alteribacter lacisalsi</name>
    <dbReference type="NCBI Taxonomy" id="2045244"/>
    <lineage>
        <taxon>Bacteria</taxon>
        <taxon>Bacillati</taxon>
        <taxon>Bacillota</taxon>
        <taxon>Bacilli</taxon>
        <taxon>Bacillales</taxon>
        <taxon>Bacillaceae</taxon>
        <taxon>Alteribacter</taxon>
    </lineage>
</organism>
<feature type="region of interest" description="Disordered" evidence="1">
    <location>
        <begin position="17"/>
        <end position="43"/>
    </location>
</feature>
<comment type="caution">
    <text evidence="2">The sequence shown here is derived from an EMBL/GenBank/DDBJ whole genome shotgun (WGS) entry which is preliminary data.</text>
</comment>
<keyword evidence="3" id="KW-1185">Reference proteome</keyword>
<feature type="compositionally biased region" description="Basic and acidic residues" evidence="1">
    <location>
        <begin position="76"/>
        <end position="85"/>
    </location>
</feature>
<dbReference type="AlphaFoldDB" id="A0A2W0HLF0"/>
<gene>
    <name evidence="2" type="ORF">CR205_04825</name>
</gene>
<dbReference type="EMBL" id="PDOF01000001">
    <property type="protein sequence ID" value="PYZ97922.1"/>
    <property type="molecule type" value="Genomic_DNA"/>
</dbReference>
<evidence type="ECO:0000313" key="3">
    <source>
        <dbReference type="Proteomes" id="UP000248066"/>
    </source>
</evidence>
<accession>A0A2W0HLF0</accession>
<evidence type="ECO:0000256" key="1">
    <source>
        <dbReference type="SAM" id="MobiDB-lite"/>
    </source>
</evidence>
<proteinExistence type="predicted"/>
<name>A0A2W0HLF0_9BACI</name>
<feature type="region of interest" description="Disordered" evidence="1">
    <location>
        <begin position="64"/>
        <end position="85"/>
    </location>
</feature>
<protein>
    <submittedName>
        <fullName evidence="2">Uncharacterized protein</fullName>
    </submittedName>
</protein>